<dbReference type="Pfam" id="PF13356">
    <property type="entry name" value="Arm-DNA-bind_3"/>
    <property type="match status" value="1"/>
</dbReference>
<comment type="similarity">
    <text evidence="1">Belongs to the 'phage' integrase family.</text>
</comment>
<feature type="region of interest" description="Disordered" evidence="3">
    <location>
        <begin position="71"/>
        <end position="94"/>
    </location>
</feature>
<keyword evidence="6" id="KW-1185">Reference proteome</keyword>
<reference evidence="5" key="1">
    <citation type="submission" date="2021-05" db="EMBL/GenBank/DDBJ databases">
        <title>Genome of Sphingobium sp. strain.</title>
        <authorList>
            <person name="Fan R."/>
        </authorList>
    </citation>
    <scope>NUCLEOTIDE SEQUENCE</scope>
    <source>
        <strain evidence="5">H33</strain>
    </source>
</reference>
<proteinExistence type="inferred from homology"/>
<sequence length="94" mass="10674">MEGAVPGLRLRVSPSGNRSWSLNVRANGVMRRFNVGNSFGLAEARQRAEILRRQIKDGADPTEEWRVKRAQAVAEKKGDRHQRLVPRSKWKPNA</sequence>
<dbReference type="EMBL" id="JAHGAW010000007">
    <property type="protein sequence ID" value="MBT2187517.1"/>
    <property type="molecule type" value="Genomic_DNA"/>
</dbReference>
<dbReference type="InterPro" id="IPR050808">
    <property type="entry name" value="Phage_Integrase"/>
</dbReference>
<evidence type="ECO:0000259" key="4">
    <source>
        <dbReference type="Pfam" id="PF13356"/>
    </source>
</evidence>
<gene>
    <name evidence="5" type="ORF">KK488_11245</name>
</gene>
<comment type="caution">
    <text evidence="5">The sequence shown here is derived from an EMBL/GenBank/DDBJ whole genome shotgun (WGS) entry which is preliminary data.</text>
</comment>
<accession>A0A9X1DCC3</accession>
<name>A0A9X1DCC3_9SPHN</name>
<organism evidence="5 6">
    <name type="scientific">Sphingobium nicotianae</name>
    <dbReference type="NCBI Taxonomy" id="2782607"/>
    <lineage>
        <taxon>Bacteria</taxon>
        <taxon>Pseudomonadati</taxon>
        <taxon>Pseudomonadota</taxon>
        <taxon>Alphaproteobacteria</taxon>
        <taxon>Sphingomonadales</taxon>
        <taxon>Sphingomonadaceae</taxon>
        <taxon>Sphingobium</taxon>
    </lineage>
</organism>
<dbReference type="Gene3D" id="3.30.160.390">
    <property type="entry name" value="Integrase, DNA-binding domain"/>
    <property type="match status" value="1"/>
</dbReference>
<keyword evidence="2" id="KW-0229">DNA integration</keyword>
<keyword evidence="5" id="KW-0238">DNA-binding</keyword>
<evidence type="ECO:0000313" key="6">
    <source>
        <dbReference type="Proteomes" id="UP001138757"/>
    </source>
</evidence>
<dbReference type="PANTHER" id="PTHR30629:SF2">
    <property type="entry name" value="PROPHAGE INTEGRASE INTS-RELATED"/>
    <property type="match status" value="1"/>
</dbReference>
<dbReference type="GO" id="GO:0015074">
    <property type="term" value="P:DNA integration"/>
    <property type="evidence" value="ECO:0007669"/>
    <property type="project" value="UniProtKB-KW"/>
</dbReference>
<dbReference type="PANTHER" id="PTHR30629">
    <property type="entry name" value="PROPHAGE INTEGRASE"/>
    <property type="match status" value="1"/>
</dbReference>
<evidence type="ECO:0000313" key="5">
    <source>
        <dbReference type="EMBL" id="MBT2187517.1"/>
    </source>
</evidence>
<protein>
    <submittedName>
        <fullName evidence="5">Integrase arm-type DNA-binding domain-containing protein</fullName>
    </submittedName>
</protein>
<dbReference type="Proteomes" id="UP001138757">
    <property type="component" value="Unassembled WGS sequence"/>
</dbReference>
<dbReference type="InterPro" id="IPR038488">
    <property type="entry name" value="Integrase_DNA-bd_sf"/>
</dbReference>
<dbReference type="AlphaFoldDB" id="A0A9X1DCC3"/>
<feature type="compositionally biased region" description="Basic residues" evidence="3">
    <location>
        <begin position="83"/>
        <end position="94"/>
    </location>
</feature>
<evidence type="ECO:0000256" key="1">
    <source>
        <dbReference type="ARBA" id="ARBA00008857"/>
    </source>
</evidence>
<dbReference type="InterPro" id="IPR025166">
    <property type="entry name" value="Integrase_DNA_bind_dom"/>
</dbReference>
<evidence type="ECO:0000256" key="3">
    <source>
        <dbReference type="SAM" id="MobiDB-lite"/>
    </source>
</evidence>
<evidence type="ECO:0000256" key="2">
    <source>
        <dbReference type="ARBA" id="ARBA00022908"/>
    </source>
</evidence>
<feature type="domain" description="Integrase DNA-binding" evidence="4">
    <location>
        <begin position="6"/>
        <end position="66"/>
    </location>
</feature>
<dbReference type="GO" id="GO:0003677">
    <property type="term" value="F:DNA binding"/>
    <property type="evidence" value="ECO:0007669"/>
    <property type="project" value="UniProtKB-KW"/>
</dbReference>